<dbReference type="CDD" id="cd07731">
    <property type="entry name" value="ComA-like_MBL-fold"/>
    <property type="match status" value="1"/>
</dbReference>
<reference evidence="1 2" key="1">
    <citation type="journal article" date="2015" name="Nature">
        <title>rRNA introns, odd ribosomes, and small enigmatic genomes across a large radiation of phyla.</title>
        <authorList>
            <person name="Brown C.T."/>
            <person name="Hug L.A."/>
            <person name="Thomas B.C."/>
            <person name="Sharon I."/>
            <person name="Castelle C.J."/>
            <person name="Singh A."/>
            <person name="Wilkins M.J."/>
            <person name="Williams K.H."/>
            <person name="Banfield J.F."/>
        </authorList>
    </citation>
    <scope>NUCLEOTIDE SEQUENCE [LARGE SCALE GENOMIC DNA]</scope>
</reference>
<evidence type="ECO:0000313" key="2">
    <source>
        <dbReference type="Proteomes" id="UP000034525"/>
    </source>
</evidence>
<dbReference type="AlphaFoldDB" id="A0A837I9E0"/>
<dbReference type="EMBL" id="LCIL01000005">
    <property type="protein sequence ID" value="KKT54481.1"/>
    <property type="molecule type" value="Genomic_DNA"/>
</dbReference>
<proteinExistence type="predicted"/>
<dbReference type="InterPro" id="IPR036866">
    <property type="entry name" value="RibonucZ/Hydroxyglut_hydro"/>
</dbReference>
<dbReference type="SUPFAM" id="SSF56281">
    <property type="entry name" value="Metallo-hydrolase/oxidoreductase"/>
    <property type="match status" value="1"/>
</dbReference>
<dbReference type="Proteomes" id="UP000034525">
    <property type="component" value="Unassembled WGS sequence"/>
</dbReference>
<dbReference type="PANTHER" id="PTHR30619">
    <property type="entry name" value="DNA INTERNALIZATION/COMPETENCE PROTEIN COMEC/REC2"/>
    <property type="match status" value="1"/>
</dbReference>
<sequence length="279" mass="30614">MLATAVVALTQLPDGNLHVIACDVGLGDAILITYGKTQILTDGGPDKSVLSCLGKYMPFWDRDVELIISTHPDKDHSSGLIEVVKNYRVGGILINPIDPGTSVYEVLKKEVGGRGIPVISPVAGMRLGVGLIYLDILNPSKELYAKLIINDLNDNMAKYLISRDTNLYSIVYILSFKNFSGFFPGDIPKELSDELSKVVTEGGVNYIKIPHHGSVNGLTENLLKSLVPKVAVISVGKNMWNFPRPEIIDMLARYNVKVLRTDQAGDIRVTTDGTKYWIE</sequence>
<accession>A0A837I9E0</accession>
<organism evidence="1 2">
    <name type="scientific">Candidatus Woesebacteria bacterium GW2011_GWA1_44_23</name>
    <dbReference type="NCBI Taxonomy" id="1618558"/>
    <lineage>
        <taxon>Bacteria</taxon>
        <taxon>Candidatus Woeseibacteriota</taxon>
    </lineage>
</organism>
<dbReference type="PANTHER" id="PTHR30619:SF1">
    <property type="entry name" value="RECOMBINATION PROTEIN 2"/>
    <property type="match status" value="1"/>
</dbReference>
<evidence type="ECO:0000313" key="1">
    <source>
        <dbReference type="EMBL" id="KKT54481.1"/>
    </source>
</evidence>
<name>A0A837I9E0_9BACT</name>
<dbReference type="InterPro" id="IPR035681">
    <property type="entry name" value="ComA-like_MBL"/>
</dbReference>
<dbReference type="InterPro" id="IPR052159">
    <property type="entry name" value="Competence_DNA_uptake"/>
</dbReference>
<gene>
    <name evidence="1" type="ORF">UW47_C0005G0029</name>
</gene>
<dbReference type="Gene3D" id="3.60.15.10">
    <property type="entry name" value="Ribonuclease Z/Hydroxyacylglutathione hydrolase-like"/>
    <property type="match status" value="1"/>
</dbReference>
<comment type="caution">
    <text evidence="1">The sequence shown here is derived from an EMBL/GenBank/DDBJ whole genome shotgun (WGS) entry which is preliminary data.</text>
</comment>
<protein>
    <submittedName>
        <fullName evidence="1">Internalization-related competence protein ComEC/Rec2 protein</fullName>
    </submittedName>
</protein>